<gene>
    <name evidence="4" type="ORF">ACFOX3_12000</name>
</gene>
<dbReference type="PANTHER" id="PTHR47566:SF1">
    <property type="entry name" value="PROTEIN NUD1"/>
    <property type="match status" value="1"/>
</dbReference>
<keyword evidence="5" id="KW-1185">Reference proteome</keyword>
<dbReference type="InterPro" id="IPR025875">
    <property type="entry name" value="Leu-rich_rpt_4"/>
</dbReference>
<name>A0ABV8V6B2_9GAMM</name>
<evidence type="ECO:0000256" key="2">
    <source>
        <dbReference type="ARBA" id="ARBA00022737"/>
    </source>
</evidence>
<dbReference type="InterPro" id="IPR001611">
    <property type="entry name" value="Leu-rich_rpt"/>
</dbReference>
<dbReference type="Pfam" id="PF12799">
    <property type="entry name" value="LRR_4"/>
    <property type="match status" value="1"/>
</dbReference>
<keyword evidence="2" id="KW-0677">Repeat</keyword>
<keyword evidence="3" id="KW-0732">Signal</keyword>
<dbReference type="SMART" id="SM00369">
    <property type="entry name" value="LRR_TYP"/>
    <property type="match status" value="3"/>
</dbReference>
<dbReference type="InterPro" id="IPR003591">
    <property type="entry name" value="Leu-rich_rpt_typical-subtyp"/>
</dbReference>
<keyword evidence="1" id="KW-0433">Leucine-rich repeat</keyword>
<dbReference type="InterPro" id="IPR032675">
    <property type="entry name" value="LRR_dom_sf"/>
</dbReference>
<accession>A0ABV8V6B2</accession>
<feature type="chain" id="PRO_5046045454" evidence="3">
    <location>
        <begin position="28"/>
        <end position="220"/>
    </location>
</feature>
<dbReference type="SUPFAM" id="SSF52058">
    <property type="entry name" value="L domain-like"/>
    <property type="match status" value="1"/>
</dbReference>
<evidence type="ECO:0000256" key="1">
    <source>
        <dbReference type="ARBA" id="ARBA00022614"/>
    </source>
</evidence>
<evidence type="ECO:0000256" key="3">
    <source>
        <dbReference type="SAM" id="SignalP"/>
    </source>
</evidence>
<organism evidence="4 5">
    <name type="scientific">Simiduia curdlanivorans</name>
    <dbReference type="NCBI Taxonomy" id="1492769"/>
    <lineage>
        <taxon>Bacteria</taxon>
        <taxon>Pseudomonadati</taxon>
        <taxon>Pseudomonadota</taxon>
        <taxon>Gammaproteobacteria</taxon>
        <taxon>Cellvibrionales</taxon>
        <taxon>Cellvibrionaceae</taxon>
        <taxon>Simiduia</taxon>
    </lineage>
</organism>
<dbReference type="Proteomes" id="UP001595840">
    <property type="component" value="Unassembled WGS sequence"/>
</dbReference>
<comment type="caution">
    <text evidence="4">The sequence shown here is derived from an EMBL/GenBank/DDBJ whole genome shotgun (WGS) entry which is preliminary data.</text>
</comment>
<proteinExistence type="predicted"/>
<evidence type="ECO:0000313" key="4">
    <source>
        <dbReference type="EMBL" id="MFC4363029.1"/>
    </source>
</evidence>
<protein>
    <submittedName>
        <fullName evidence="4">Leucine-rich repeat domain-containing protein</fullName>
    </submittedName>
</protein>
<dbReference type="PROSITE" id="PS51450">
    <property type="entry name" value="LRR"/>
    <property type="match status" value="1"/>
</dbReference>
<dbReference type="RefSeq" id="WP_290265253.1">
    <property type="nucleotide sequence ID" value="NZ_JAUFQG010000006.1"/>
</dbReference>
<sequence length="220" mass="25023">MMRIKTSNWRTYFLSLCLSCLANISQATNIQVVDTALQACLNKQAKANNWSQPAQFTEISCHGEGVKSLEGLLQFKNLETLSLYNNKLAQIDIDLRNLSKLKTLNLARNHLTTVDISALNQLENLYLFANQLTTLDLSGLPKLAVLKANNNALTHFSYANTPKLKKIYIFNNQLETINIYDLPALQYMDCRENPMPDELYDQMDQTDNVTFLHDGNADDW</sequence>
<reference evidence="5" key="1">
    <citation type="journal article" date="2019" name="Int. J. Syst. Evol. Microbiol.">
        <title>The Global Catalogue of Microorganisms (GCM) 10K type strain sequencing project: providing services to taxonomists for standard genome sequencing and annotation.</title>
        <authorList>
            <consortium name="The Broad Institute Genomics Platform"/>
            <consortium name="The Broad Institute Genome Sequencing Center for Infectious Disease"/>
            <person name="Wu L."/>
            <person name="Ma J."/>
        </authorList>
    </citation>
    <scope>NUCLEOTIDE SEQUENCE [LARGE SCALE GENOMIC DNA]</scope>
    <source>
        <strain evidence="5">CECT 8570</strain>
    </source>
</reference>
<dbReference type="Gene3D" id="3.80.10.10">
    <property type="entry name" value="Ribonuclease Inhibitor"/>
    <property type="match status" value="1"/>
</dbReference>
<dbReference type="InterPro" id="IPR052574">
    <property type="entry name" value="CDIRP"/>
</dbReference>
<dbReference type="EMBL" id="JBHSCX010000015">
    <property type="protein sequence ID" value="MFC4363029.1"/>
    <property type="molecule type" value="Genomic_DNA"/>
</dbReference>
<feature type="signal peptide" evidence="3">
    <location>
        <begin position="1"/>
        <end position="27"/>
    </location>
</feature>
<evidence type="ECO:0000313" key="5">
    <source>
        <dbReference type="Proteomes" id="UP001595840"/>
    </source>
</evidence>
<dbReference type="PANTHER" id="PTHR47566">
    <property type="match status" value="1"/>
</dbReference>